<proteinExistence type="predicted"/>
<dbReference type="EMBL" id="LR796746">
    <property type="protein sequence ID" value="CAB4163661.1"/>
    <property type="molecule type" value="Genomic_DNA"/>
</dbReference>
<sequence>MRVPKDATHLHRTYVIFYKYDRGWFQYQRGRWVEKAAPSANNITKLKPPSVSDADILRTAKRVLIDRPADFGFGVCAALKVAGEVHDSANNSRVLLQRQSLKEWVDSMMGRIAWLRFWLIDRGVMVGDTQAHREKLKATRLAWLDWMIQQCELEESKTP</sequence>
<accession>A0A6J5P2T1</accession>
<protein>
    <submittedName>
        <fullName evidence="1">Uncharacterized protein</fullName>
    </submittedName>
</protein>
<reference evidence="1" key="1">
    <citation type="submission" date="2020-04" db="EMBL/GenBank/DDBJ databases">
        <authorList>
            <person name="Chiriac C."/>
            <person name="Salcher M."/>
            <person name="Ghai R."/>
            <person name="Kavagutti S V."/>
        </authorList>
    </citation>
    <scope>NUCLEOTIDE SEQUENCE</scope>
</reference>
<organism evidence="1">
    <name type="scientific">uncultured Caudovirales phage</name>
    <dbReference type="NCBI Taxonomy" id="2100421"/>
    <lineage>
        <taxon>Viruses</taxon>
        <taxon>Duplodnaviria</taxon>
        <taxon>Heunggongvirae</taxon>
        <taxon>Uroviricota</taxon>
        <taxon>Caudoviricetes</taxon>
        <taxon>Peduoviridae</taxon>
        <taxon>Maltschvirus</taxon>
        <taxon>Maltschvirus maltsch</taxon>
    </lineage>
</organism>
<name>A0A6J5P2T1_9CAUD</name>
<evidence type="ECO:0000313" key="1">
    <source>
        <dbReference type="EMBL" id="CAB4163661.1"/>
    </source>
</evidence>
<gene>
    <name evidence="1" type="ORF">UFOVP814_46</name>
</gene>